<evidence type="ECO:0000313" key="1">
    <source>
        <dbReference type="EMBL" id="GFH55245.1"/>
    </source>
</evidence>
<sequence length="165" mass="18421">MYRNKVALAHGKILFTKSLNSSCCSSLIKKTKRNISSGCYAVENGLADTIEDWEEGWLWFWKGRRNAIVSDIVGARATNFAGHVVLQPKIGNDLISFGPRYKHNTHFDVYTKVASGIIQKNRQQIIKAIATNQLPGMLEIVHALGGHWKLASPFIKSESCIVHLD</sequence>
<keyword evidence="2" id="KW-1185">Reference proteome</keyword>
<accession>A0AAD3D205</accession>
<name>A0AAD3D205_9STRA</name>
<dbReference type="EMBL" id="BLLK01000047">
    <property type="protein sequence ID" value="GFH55245.1"/>
    <property type="molecule type" value="Genomic_DNA"/>
</dbReference>
<comment type="caution">
    <text evidence="1">The sequence shown here is derived from an EMBL/GenBank/DDBJ whole genome shotgun (WGS) entry which is preliminary data.</text>
</comment>
<reference evidence="1 2" key="1">
    <citation type="journal article" date="2021" name="Sci. Rep.">
        <title>The genome of the diatom Chaetoceros tenuissimus carries an ancient integrated fragment of an extant virus.</title>
        <authorList>
            <person name="Hongo Y."/>
            <person name="Kimura K."/>
            <person name="Takaki Y."/>
            <person name="Yoshida Y."/>
            <person name="Baba S."/>
            <person name="Kobayashi G."/>
            <person name="Nagasaki K."/>
            <person name="Hano T."/>
            <person name="Tomaru Y."/>
        </authorList>
    </citation>
    <scope>NUCLEOTIDE SEQUENCE [LARGE SCALE GENOMIC DNA]</scope>
    <source>
        <strain evidence="1 2">NIES-3715</strain>
    </source>
</reference>
<gene>
    <name evidence="1" type="ORF">CTEN210_11721</name>
</gene>
<proteinExistence type="predicted"/>
<evidence type="ECO:0000313" key="2">
    <source>
        <dbReference type="Proteomes" id="UP001054902"/>
    </source>
</evidence>
<dbReference type="Proteomes" id="UP001054902">
    <property type="component" value="Unassembled WGS sequence"/>
</dbReference>
<protein>
    <submittedName>
        <fullName evidence="1">Uncharacterized protein</fullName>
    </submittedName>
</protein>
<organism evidence="1 2">
    <name type="scientific">Chaetoceros tenuissimus</name>
    <dbReference type="NCBI Taxonomy" id="426638"/>
    <lineage>
        <taxon>Eukaryota</taxon>
        <taxon>Sar</taxon>
        <taxon>Stramenopiles</taxon>
        <taxon>Ochrophyta</taxon>
        <taxon>Bacillariophyta</taxon>
        <taxon>Coscinodiscophyceae</taxon>
        <taxon>Chaetocerotophycidae</taxon>
        <taxon>Chaetocerotales</taxon>
        <taxon>Chaetocerotaceae</taxon>
        <taxon>Chaetoceros</taxon>
    </lineage>
</organism>
<dbReference type="AlphaFoldDB" id="A0AAD3D205"/>